<evidence type="ECO:0000313" key="13">
    <source>
        <dbReference type="Proteomes" id="UP000266698"/>
    </source>
</evidence>
<gene>
    <name evidence="10" type="ORF">DW001_04105</name>
    <name evidence="9" type="ORF">DW703_02005</name>
    <name evidence="8" type="ORF">DWV45_10365</name>
    <name evidence="11" type="ORF">FYL31_03635</name>
    <name evidence="7" type="ORF">GKE07_11610</name>
    <name evidence="6" type="ORF">T1815_23771</name>
</gene>
<evidence type="ECO:0000313" key="15">
    <source>
        <dbReference type="Proteomes" id="UP000283683"/>
    </source>
</evidence>
<reference evidence="11 16" key="6">
    <citation type="submission" date="2019-09" db="EMBL/GenBank/DDBJ databases">
        <title>Strain-level analysis of Eubacterium rectale using genomes from metagenomes.</title>
        <authorList>
            <person name="Karcher N."/>
            <person name="Segata N."/>
        </authorList>
    </citation>
    <scope>NUCLEOTIDE SEQUENCE [LARGE SCALE GENOMIC DNA]</scope>
    <source>
        <strain evidence="11 16">T3WBe13</strain>
    </source>
</reference>
<dbReference type="EMBL" id="WKQP01000019">
    <property type="protein sequence ID" value="MSC60835.1"/>
    <property type="molecule type" value="Genomic_DNA"/>
</dbReference>
<evidence type="ECO:0000256" key="1">
    <source>
        <dbReference type="ARBA" id="ARBA00022679"/>
    </source>
</evidence>
<protein>
    <recommendedName>
        <fullName evidence="2 3">Butyryl-CoA:acetate CoA-transferase</fullName>
        <shortName evidence="2">Butyryl-CoA CoA-transferase</shortName>
        <ecNumber evidence="2 3">2.8.3.-</ecNumber>
    </recommendedName>
</protein>
<keyword evidence="1 2" id="KW-0808">Transferase</keyword>
<reference evidence="13 14" key="3">
    <citation type="submission" date="2018-08" db="EMBL/GenBank/DDBJ databases">
        <title>A genome reference for cultivated species of the human gut microbiota.</title>
        <authorList>
            <person name="Zou Y."/>
            <person name="Xue W."/>
            <person name="Luo G."/>
        </authorList>
    </citation>
    <scope>NUCLEOTIDE SEQUENCE [LARGE SCALE GENOMIC DNA]</scope>
    <source>
        <strain evidence="8 15">AF06-19</strain>
        <strain evidence="10 13">AF36-2BH</strain>
        <strain evidence="9 14">AM26-2LB</strain>
    </source>
</reference>
<reference evidence="6" key="2">
    <citation type="submission" date="2015-05" db="EMBL/GenBank/DDBJ databases">
        <authorList>
            <person name="Wang D.B."/>
            <person name="Wang M."/>
        </authorList>
    </citation>
    <scope>NUCLEOTIDE SEQUENCE [LARGE SCALE GENOMIC DNA]</scope>
    <source>
        <strain evidence="6">T1-815</strain>
    </source>
</reference>
<dbReference type="EMBL" id="VSTF01000002">
    <property type="protein sequence ID" value="TYL61373.1"/>
    <property type="molecule type" value="Genomic_DNA"/>
</dbReference>
<comment type="catalytic activity">
    <reaction evidence="2">
        <text>butanoate + acetyl-CoA = butanoyl-CoA + acetate</text>
        <dbReference type="Rhea" id="RHEA:30071"/>
        <dbReference type="ChEBI" id="CHEBI:17968"/>
        <dbReference type="ChEBI" id="CHEBI:30089"/>
        <dbReference type="ChEBI" id="CHEBI:57288"/>
        <dbReference type="ChEBI" id="CHEBI:57371"/>
    </reaction>
</comment>
<feature type="binding site" evidence="2">
    <location>
        <begin position="220"/>
        <end position="224"/>
    </location>
    <ligand>
        <name>CoA</name>
        <dbReference type="ChEBI" id="CHEBI:57287"/>
    </ligand>
</feature>
<reference evidence="12" key="1">
    <citation type="submission" date="2015-05" db="EMBL/GenBank/DDBJ databases">
        <authorList>
            <consortium name="Pathogen Informatics"/>
        </authorList>
    </citation>
    <scope>NUCLEOTIDE SEQUENCE [LARGE SCALE GENOMIC DNA]</scope>
    <source>
        <strain evidence="12">T1-815</strain>
    </source>
</reference>
<dbReference type="HAMAP" id="MF_03228">
    <property type="entry name" value="But_CoA_trans"/>
    <property type="match status" value="1"/>
</dbReference>
<dbReference type="UniPathway" id="UPA00863"/>
<evidence type="ECO:0000313" key="10">
    <source>
        <dbReference type="EMBL" id="RHL81274.1"/>
    </source>
</evidence>
<keyword evidence="12" id="KW-1185">Reference proteome</keyword>
<dbReference type="Proteomes" id="UP000266698">
    <property type="component" value="Unassembled WGS sequence"/>
</dbReference>
<dbReference type="PANTHER" id="PTHR21432">
    <property type="entry name" value="ACETYL-COA HYDROLASE-RELATED"/>
    <property type="match status" value="1"/>
</dbReference>
<dbReference type="EC" id="2.8.3.-" evidence="2 3"/>
<evidence type="ECO:0000313" key="8">
    <source>
        <dbReference type="EMBL" id="RGW86373.1"/>
    </source>
</evidence>
<dbReference type="EMBL" id="QRPB01000004">
    <property type="protein sequence ID" value="RHL81274.1"/>
    <property type="molecule type" value="Genomic_DNA"/>
</dbReference>
<dbReference type="InterPro" id="IPR023990">
    <property type="entry name" value="Butryl-CoA_acetate_CoA_Tfrase"/>
</dbReference>
<dbReference type="GO" id="GO:0046358">
    <property type="term" value="P:butyrate biosynthetic process"/>
    <property type="evidence" value="ECO:0007669"/>
    <property type="project" value="UniProtKB-UniRule"/>
</dbReference>
<dbReference type="Gene3D" id="3.30.750.70">
    <property type="entry name" value="4-hydroxybutyrate coenzyme like domains"/>
    <property type="match status" value="1"/>
</dbReference>
<feature type="domain" description="Acetyl-CoA hydrolase/transferase C-terminal" evidence="5">
    <location>
        <begin position="279"/>
        <end position="435"/>
    </location>
</feature>
<organism evidence="6 12">
    <name type="scientific">Agathobacter rectalis</name>
    <dbReference type="NCBI Taxonomy" id="39491"/>
    <lineage>
        <taxon>Bacteria</taxon>
        <taxon>Bacillati</taxon>
        <taxon>Bacillota</taxon>
        <taxon>Clostridia</taxon>
        <taxon>Lachnospirales</taxon>
        <taxon>Lachnospiraceae</taxon>
        <taxon>Agathobacter</taxon>
    </lineage>
</organism>
<dbReference type="Gene3D" id="3.40.1080.20">
    <property type="entry name" value="Acetyl-CoA hydrolase/transferase C-terminal domain"/>
    <property type="match status" value="1"/>
</dbReference>
<evidence type="ECO:0000313" key="14">
    <source>
        <dbReference type="Proteomes" id="UP000283501"/>
    </source>
</evidence>
<dbReference type="AlphaFoldDB" id="A0A0M6WUL9"/>
<dbReference type="Proteomes" id="UP000283501">
    <property type="component" value="Unassembled WGS sequence"/>
</dbReference>
<dbReference type="GO" id="GO:0008775">
    <property type="term" value="F:acetate CoA-transferase activity"/>
    <property type="evidence" value="ECO:0007669"/>
    <property type="project" value="InterPro"/>
</dbReference>
<dbReference type="NCBIfam" id="TIGR03948">
    <property type="entry name" value="butyr_acet_CoA"/>
    <property type="match status" value="1"/>
</dbReference>
<feature type="domain" description="Acetyl-CoA hydrolase/transferase N-terminal" evidence="4">
    <location>
        <begin position="5"/>
        <end position="183"/>
    </location>
</feature>
<dbReference type="EMBL" id="QSAZ01000010">
    <property type="protein sequence ID" value="RGW86373.1"/>
    <property type="molecule type" value="Genomic_DNA"/>
</dbReference>
<dbReference type="GO" id="GO:0006083">
    <property type="term" value="P:acetate metabolic process"/>
    <property type="evidence" value="ECO:0007669"/>
    <property type="project" value="InterPro"/>
</dbReference>
<evidence type="ECO:0000259" key="4">
    <source>
        <dbReference type="Pfam" id="PF02550"/>
    </source>
</evidence>
<evidence type="ECO:0000313" key="9">
    <source>
        <dbReference type="EMBL" id="RHF07953.1"/>
    </source>
</evidence>
<dbReference type="GO" id="GO:0006084">
    <property type="term" value="P:acetyl-CoA metabolic process"/>
    <property type="evidence" value="ECO:0007669"/>
    <property type="project" value="UniProtKB-UniRule"/>
</dbReference>
<evidence type="ECO:0000313" key="11">
    <source>
        <dbReference type="EMBL" id="TYL61373.1"/>
    </source>
</evidence>
<evidence type="ECO:0000313" key="12">
    <source>
        <dbReference type="Proteomes" id="UP000049472"/>
    </source>
</evidence>
<dbReference type="Proteomes" id="UP000324327">
    <property type="component" value="Unassembled WGS sequence"/>
</dbReference>
<proteinExistence type="inferred from homology"/>
<evidence type="ECO:0000313" key="17">
    <source>
        <dbReference type="Proteomes" id="UP000479563"/>
    </source>
</evidence>
<dbReference type="HAMAP" id="MF_03227">
    <property type="entry name" value="But_acet_CoA_trans"/>
    <property type="match status" value="1"/>
</dbReference>
<dbReference type="Pfam" id="PF02550">
    <property type="entry name" value="AcetylCoA_hydro"/>
    <property type="match status" value="1"/>
</dbReference>
<reference evidence="11 16" key="5">
    <citation type="submission" date="2019-08" db="EMBL/GenBank/DDBJ databases">
        <authorList>
            <person name="Duncan S."/>
            <person name="Walker A."/>
        </authorList>
    </citation>
    <scope>NUCLEOTIDE SEQUENCE [LARGE SCALE GENOMIC DNA]</scope>
    <source>
        <strain evidence="11 16">T3WBe13</strain>
    </source>
</reference>
<dbReference type="PANTHER" id="PTHR21432:SF20">
    <property type="entry name" value="ACETYL-COA HYDROLASE"/>
    <property type="match status" value="1"/>
</dbReference>
<dbReference type="InterPro" id="IPR038460">
    <property type="entry name" value="AcetylCoA_hyd_C_sf"/>
</dbReference>
<keyword evidence="2" id="KW-0443">Lipid metabolism</keyword>
<evidence type="ECO:0000313" key="6">
    <source>
        <dbReference type="EMBL" id="CRL40483.1"/>
    </source>
</evidence>
<comment type="pathway">
    <text evidence="2">Lipid metabolism; butanoate metabolism.</text>
</comment>
<evidence type="ECO:0000256" key="3">
    <source>
        <dbReference type="NCBIfam" id="TIGR03948"/>
    </source>
</evidence>
<dbReference type="Proteomes" id="UP000479563">
    <property type="component" value="Unassembled WGS sequence"/>
</dbReference>
<evidence type="ECO:0000313" key="7">
    <source>
        <dbReference type="EMBL" id="MSC60835.1"/>
    </source>
</evidence>
<dbReference type="EMBL" id="CVRQ01000025">
    <property type="protein sequence ID" value="CRL40483.1"/>
    <property type="molecule type" value="Genomic_DNA"/>
</dbReference>
<feature type="binding site" evidence="2">
    <location>
        <position position="320"/>
    </location>
    <ligand>
        <name>CoA</name>
        <dbReference type="ChEBI" id="CHEBI:57287"/>
    </ligand>
</feature>
<dbReference type="Proteomes" id="UP000283683">
    <property type="component" value="Unassembled WGS sequence"/>
</dbReference>
<comment type="function">
    <text evidence="2">Coenzyme A-transferase that converts butyryl-CoA to butyrate.</text>
</comment>
<accession>A0A0M6WUL9</accession>
<evidence type="ECO:0000256" key="2">
    <source>
        <dbReference type="HAMAP-Rule" id="MF_03227"/>
    </source>
</evidence>
<dbReference type="InterPro" id="IPR046433">
    <property type="entry name" value="ActCoA_hydro"/>
</dbReference>
<comment type="similarity">
    <text evidence="2">Belongs to the acetyl-CoA hydrolase/transferase family. Butyryl-CoA CoA-transferase subfamily.</text>
</comment>
<dbReference type="Pfam" id="PF13336">
    <property type="entry name" value="AcetylCoA_hyd_C"/>
    <property type="match status" value="1"/>
</dbReference>
<dbReference type="InterPro" id="IPR026888">
    <property type="entry name" value="AcetylCoA_hyd_C"/>
</dbReference>
<feature type="binding site" evidence="2">
    <location>
        <position position="343"/>
    </location>
    <ligand>
        <name>CoA</name>
        <dbReference type="ChEBI" id="CHEBI:57287"/>
    </ligand>
</feature>
<dbReference type="SUPFAM" id="SSF100950">
    <property type="entry name" value="NagB/RpiA/CoA transferase-like"/>
    <property type="match status" value="2"/>
</dbReference>
<keyword evidence="2" id="KW-0276">Fatty acid metabolism</keyword>
<dbReference type="InterPro" id="IPR037171">
    <property type="entry name" value="NagB/RpiA_transferase-like"/>
</dbReference>
<dbReference type="EMBL" id="QSKY01000002">
    <property type="protein sequence ID" value="RHF07953.1"/>
    <property type="molecule type" value="Genomic_DNA"/>
</dbReference>
<name>A0A0M6WUL9_9FIRM</name>
<dbReference type="Proteomes" id="UP000049472">
    <property type="component" value="Unassembled WGS sequence"/>
</dbReference>
<evidence type="ECO:0000259" key="5">
    <source>
        <dbReference type="Pfam" id="PF13336"/>
    </source>
</evidence>
<dbReference type="Gene3D" id="3.40.1080.10">
    <property type="entry name" value="Glutaconate Coenzyme A-transferase"/>
    <property type="match status" value="1"/>
</dbReference>
<dbReference type="RefSeq" id="WP_055062348.1">
    <property type="nucleotide sequence ID" value="NZ_CP100127.1"/>
</dbReference>
<evidence type="ECO:0000313" key="16">
    <source>
        <dbReference type="Proteomes" id="UP000324327"/>
    </source>
</evidence>
<reference evidence="7 17" key="4">
    <citation type="journal article" date="2019" name="Nat. Med.">
        <title>A library of human gut bacterial isolates paired with longitudinal multiomics data enables mechanistic microbiome research.</title>
        <authorList>
            <person name="Poyet M."/>
            <person name="Groussin M."/>
            <person name="Gibbons S.M."/>
            <person name="Avila-Pacheco J."/>
            <person name="Jiang X."/>
            <person name="Kearney S.M."/>
            <person name="Perrotta A.R."/>
            <person name="Berdy B."/>
            <person name="Zhao S."/>
            <person name="Lieberman T.D."/>
            <person name="Swanson P.K."/>
            <person name="Smith M."/>
            <person name="Roesemann S."/>
            <person name="Alexander J.E."/>
            <person name="Rich S.A."/>
            <person name="Livny J."/>
            <person name="Vlamakis H."/>
            <person name="Clish C."/>
            <person name="Bullock K."/>
            <person name="Deik A."/>
            <person name="Scott J."/>
            <person name="Pierce K.A."/>
            <person name="Xavier R.J."/>
            <person name="Alm E.J."/>
        </authorList>
    </citation>
    <scope>NUCLEOTIDE SEQUENCE [LARGE SCALE GENOMIC DNA]</scope>
    <source>
        <strain evidence="7 17">BIOML-A11</strain>
    </source>
</reference>
<dbReference type="InterPro" id="IPR003702">
    <property type="entry name" value="ActCoA_hydro_N"/>
</dbReference>
<sequence length="446" mass="48969">MSFLEEYKQKLVSADEAVKIVKSGDWVDYGWCTGTPDALDKALARRTDELKDVNVRGGILLKPLAIFEREDAGEHFTWNSWHMGGYERKLIKRGCSFYSPIRYSELPRYYRDSTTPDDVAMFQVAPMDSHGYFNFGPNASHLGAVCETSKKIIVEVNENMPRCHGGSEANVHISQVSYIVEGDNPAIGELGAGGPATDVDKKVAELIVDQIPNGACLQLGIGGMPNAVGSLIAESDLKDLGVHTEMYVDAFVDIAKAGKITGAKKNIDRYRQAYGFGAGTKKMYDYLDENPELMSAPVSYTNDIKNIAALDNFISINNCVDLDLFGQISSESSGTKHISGAGGQLDFVLGAYMSNGGKSFICCSSTFTDKQGVVHSRIRPTLVEGSVVTDTRANTHYIVTEYGMVNVKGLSTWQKAEAIISVAHPDFRDELIKEAEKMHIWRRSNK</sequence>
<feature type="active site" description="5-glutamyl coenzyme A thioester intermediate" evidence="2">
    <location>
        <position position="245"/>
    </location>
</feature>